<accession>A0A0F9J1D6</accession>
<organism evidence="2">
    <name type="scientific">marine sediment metagenome</name>
    <dbReference type="NCBI Taxonomy" id="412755"/>
    <lineage>
        <taxon>unclassified sequences</taxon>
        <taxon>metagenomes</taxon>
        <taxon>ecological metagenomes</taxon>
    </lineage>
</organism>
<comment type="caution">
    <text evidence="2">The sequence shown here is derived from an EMBL/GenBank/DDBJ whole genome shotgun (WGS) entry which is preliminary data.</text>
</comment>
<name>A0A0F9J1D6_9ZZZZ</name>
<proteinExistence type="predicted"/>
<gene>
    <name evidence="2" type="ORF">LCGC14_1511310</name>
</gene>
<dbReference type="AlphaFoldDB" id="A0A0F9J1D6"/>
<evidence type="ECO:0000313" key="2">
    <source>
        <dbReference type="EMBL" id="KKM63449.1"/>
    </source>
</evidence>
<sequence>MSKGQDSKKNTKKAPLLTAKEKKAAKKSKQTETSLFRH</sequence>
<reference evidence="2" key="1">
    <citation type="journal article" date="2015" name="Nature">
        <title>Complex archaea that bridge the gap between prokaryotes and eukaryotes.</title>
        <authorList>
            <person name="Spang A."/>
            <person name="Saw J.H."/>
            <person name="Jorgensen S.L."/>
            <person name="Zaremba-Niedzwiedzka K."/>
            <person name="Martijn J."/>
            <person name="Lind A.E."/>
            <person name="van Eijk R."/>
            <person name="Schleper C."/>
            <person name="Guy L."/>
            <person name="Ettema T.J."/>
        </authorList>
    </citation>
    <scope>NUCLEOTIDE SEQUENCE</scope>
</reference>
<feature type="region of interest" description="Disordered" evidence="1">
    <location>
        <begin position="1"/>
        <end position="38"/>
    </location>
</feature>
<dbReference type="EMBL" id="LAZR01011095">
    <property type="protein sequence ID" value="KKM63449.1"/>
    <property type="molecule type" value="Genomic_DNA"/>
</dbReference>
<evidence type="ECO:0000256" key="1">
    <source>
        <dbReference type="SAM" id="MobiDB-lite"/>
    </source>
</evidence>
<protein>
    <submittedName>
        <fullName evidence="2">Uncharacterized protein</fullName>
    </submittedName>
</protein>